<evidence type="ECO:0000256" key="10">
    <source>
        <dbReference type="ARBA" id="ARBA00022842"/>
    </source>
</evidence>
<feature type="non-terminal residue" evidence="16">
    <location>
        <position position="1"/>
    </location>
</feature>
<feature type="transmembrane region" description="Helical" evidence="14">
    <location>
        <begin position="93"/>
        <end position="113"/>
    </location>
</feature>
<dbReference type="GO" id="GO:0046872">
    <property type="term" value="F:metal ion binding"/>
    <property type="evidence" value="ECO:0007669"/>
    <property type="project" value="UniProtKB-KW"/>
</dbReference>
<comment type="cofactor">
    <cofactor evidence="1">
        <name>Mn(2+)</name>
        <dbReference type="ChEBI" id="CHEBI:29035"/>
    </cofactor>
</comment>
<dbReference type="AlphaFoldDB" id="A0A382CK32"/>
<evidence type="ECO:0000256" key="11">
    <source>
        <dbReference type="ARBA" id="ARBA00022989"/>
    </source>
</evidence>
<feature type="transmembrane region" description="Helical" evidence="14">
    <location>
        <begin position="299"/>
        <end position="316"/>
    </location>
</feature>
<name>A0A382CK32_9ZZZZ</name>
<protein>
    <recommendedName>
        <fullName evidence="15">AglB-like core domain-containing protein</fullName>
    </recommendedName>
</protein>
<evidence type="ECO:0000256" key="6">
    <source>
        <dbReference type="ARBA" id="ARBA00022676"/>
    </source>
</evidence>
<dbReference type="Pfam" id="PF22627">
    <property type="entry name" value="AglB_core-like"/>
    <property type="match status" value="1"/>
</dbReference>
<dbReference type="GO" id="GO:0016020">
    <property type="term" value="C:membrane"/>
    <property type="evidence" value="ECO:0007669"/>
    <property type="project" value="InterPro"/>
</dbReference>
<feature type="transmembrane region" description="Helical" evidence="14">
    <location>
        <begin position="237"/>
        <end position="259"/>
    </location>
</feature>
<comment type="cofactor">
    <cofactor evidence="2">
        <name>Mg(2+)</name>
        <dbReference type="ChEBI" id="CHEBI:18420"/>
    </cofactor>
</comment>
<feature type="transmembrane region" description="Helical" evidence="14">
    <location>
        <begin position="322"/>
        <end position="340"/>
    </location>
</feature>
<gene>
    <name evidence="16" type="ORF">METZ01_LOCUS179063</name>
</gene>
<feature type="transmembrane region" description="Helical" evidence="14">
    <location>
        <begin position="204"/>
        <end position="225"/>
    </location>
</feature>
<dbReference type="InterPro" id="IPR003674">
    <property type="entry name" value="Oligo_trans_STT3"/>
</dbReference>
<dbReference type="GO" id="GO:0012505">
    <property type="term" value="C:endomembrane system"/>
    <property type="evidence" value="ECO:0007669"/>
    <property type="project" value="UniProtKB-SubCell"/>
</dbReference>
<evidence type="ECO:0000313" key="16">
    <source>
        <dbReference type="EMBL" id="SVB26209.1"/>
    </source>
</evidence>
<feature type="transmembrane region" description="Helical" evidence="14">
    <location>
        <begin position="148"/>
        <end position="170"/>
    </location>
</feature>
<comment type="subcellular location">
    <subcellularLocation>
        <location evidence="3">Endomembrane system</location>
        <topology evidence="3">Multi-pass membrane protein</topology>
    </subcellularLocation>
</comment>
<evidence type="ECO:0000256" key="9">
    <source>
        <dbReference type="ARBA" id="ARBA00022723"/>
    </source>
</evidence>
<evidence type="ECO:0000256" key="2">
    <source>
        <dbReference type="ARBA" id="ARBA00001946"/>
    </source>
</evidence>
<evidence type="ECO:0000256" key="3">
    <source>
        <dbReference type="ARBA" id="ARBA00004127"/>
    </source>
</evidence>
<evidence type="ECO:0000256" key="8">
    <source>
        <dbReference type="ARBA" id="ARBA00022692"/>
    </source>
</evidence>
<evidence type="ECO:0000256" key="12">
    <source>
        <dbReference type="ARBA" id="ARBA00023136"/>
    </source>
</evidence>
<keyword evidence="10" id="KW-0460">Magnesium</keyword>
<feature type="transmembrane region" description="Helical" evidence="14">
    <location>
        <begin position="125"/>
        <end position="141"/>
    </location>
</feature>
<reference evidence="16" key="1">
    <citation type="submission" date="2018-05" db="EMBL/GenBank/DDBJ databases">
        <authorList>
            <person name="Lanie J.A."/>
            <person name="Ng W.-L."/>
            <person name="Kazmierczak K.M."/>
            <person name="Andrzejewski T.M."/>
            <person name="Davidsen T.M."/>
            <person name="Wayne K.J."/>
            <person name="Tettelin H."/>
            <person name="Glass J.I."/>
            <person name="Rusch D."/>
            <person name="Podicherti R."/>
            <person name="Tsui H.-C.T."/>
            <person name="Winkler M.E."/>
        </authorList>
    </citation>
    <scope>NUCLEOTIDE SEQUENCE</scope>
</reference>
<organism evidence="16">
    <name type="scientific">marine metagenome</name>
    <dbReference type="NCBI Taxonomy" id="408172"/>
    <lineage>
        <taxon>unclassified sequences</taxon>
        <taxon>metagenomes</taxon>
        <taxon>ecological metagenomes</taxon>
    </lineage>
</organism>
<evidence type="ECO:0000256" key="5">
    <source>
        <dbReference type="ARBA" id="ARBA00010810"/>
    </source>
</evidence>
<evidence type="ECO:0000256" key="13">
    <source>
        <dbReference type="ARBA" id="ARBA00023211"/>
    </source>
</evidence>
<keyword evidence="13" id="KW-0464">Manganese</keyword>
<dbReference type="Gene3D" id="3.40.50.12610">
    <property type="match status" value="1"/>
</dbReference>
<feature type="transmembrane region" description="Helical" evidence="14">
    <location>
        <begin position="366"/>
        <end position="385"/>
    </location>
</feature>
<proteinExistence type="inferred from homology"/>
<evidence type="ECO:0000256" key="4">
    <source>
        <dbReference type="ARBA" id="ARBA00004922"/>
    </source>
</evidence>
<comment type="pathway">
    <text evidence="4">Protein modification; protein glycosylation.</text>
</comment>
<evidence type="ECO:0000259" key="15">
    <source>
        <dbReference type="Pfam" id="PF22627"/>
    </source>
</evidence>
<dbReference type="PANTHER" id="PTHR13872:SF1">
    <property type="entry name" value="DOLICHYL-DIPHOSPHOOLIGOSACCHARIDE--PROTEIN GLYCOSYLTRANSFERASE SUBUNIT STT3B"/>
    <property type="match status" value="1"/>
</dbReference>
<feature type="domain" description="AglB-like core" evidence="15">
    <location>
        <begin position="448"/>
        <end position="527"/>
    </location>
</feature>
<keyword evidence="9" id="KW-0479">Metal-binding</keyword>
<keyword evidence="12 14" id="KW-0472">Membrane</keyword>
<feature type="non-terminal residue" evidence="16">
    <location>
        <position position="644"/>
    </location>
</feature>
<feature type="transmembrane region" description="Helical" evidence="14">
    <location>
        <begin position="271"/>
        <end position="292"/>
    </location>
</feature>
<keyword evidence="8 14" id="KW-0812">Transmembrane</keyword>
<dbReference type="PANTHER" id="PTHR13872">
    <property type="entry name" value="DOLICHYL-DIPHOSPHOOLIGOSACCHARIDE--PROTEIN GLYCOSYLTRANSFERASE SUBUNIT"/>
    <property type="match status" value="1"/>
</dbReference>
<keyword evidence="11 14" id="KW-1133">Transmembrane helix</keyword>
<sequence>FGTTTFFFFMRALTVSNDKKWVSDWTNFDSIKQGLNDFVKSEKLALGYAGLAGMTIAMIAMSWKGFPYIMGIIAIYLGFQMLINAFRRVDSLTTGMLGLVALGLPVLLSYPYYQTMGFINTWWEAPAYILLGYMMMTALMVTTRDLPWLLVIGSSTLIALVFYLLLTYVFTELGFLLFSGQGYFVRTKLFDTIAEAQPPKFADFVFAFGPVSLWLALFGVGWMAYQLFYQNQWKKDYLFVMVWALVSLYMAQSAVRFIFNATPIVSLISGWITWLIIKWADFPVILQIWSSYWGKRGNLFYWLSLFSLGIGFWFFFTISILVGILTAIILIVLVMVIGHMDSQDDDQYRFRDRLSGLRKSFEMKRAFVALFVGLFIFLPNTFYGYDAGVPFEDKKEHDAGVYNFLSYDFLRPEEYDYGQRNNATYMSQFSEGVSGMYSSNLSSNQLWYMGNTGPSFPSDYWIEGLEWLAEQDTNETPENRPGFMAWWDYGFWAIDIGEHPTVADNFQFGYQIAGNFIASQSEHEAISLLLYRILETEVNRDTGKFNPDVRNKLLENGFLSETNVSDFEHIVMNPGDYIPKNSDGSNQDINKRNAAIRAGNPILMTMDRSTIADLLWEMEQITGKSIRYFAADTRMMAYGPNIGE</sequence>
<dbReference type="UniPathway" id="UPA00378"/>
<dbReference type="GO" id="GO:0004576">
    <property type="term" value="F:oligosaccharyl transferase activity"/>
    <property type="evidence" value="ECO:0007669"/>
    <property type="project" value="InterPro"/>
</dbReference>
<evidence type="ECO:0000256" key="1">
    <source>
        <dbReference type="ARBA" id="ARBA00001936"/>
    </source>
</evidence>
<keyword evidence="6" id="KW-0328">Glycosyltransferase</keyword>
<dbReference type="EMBL" id="UINC01034801">
    <property type="protein sequence ID" value="SVB26209.1"/>
    <property type="molecule type" value="Genomic_DNA"/>
</dbReference>
<accession>A0A382CK32</accession>
<evidence type="ECO:0000256" key="14">
    <source>
        <dbReference type="SAM" id="Phobius"/>
    </source>
</evidence>
<dbReference type="InterPro" id="IPR054479">
    <property type="entry name" value="AglB-like_core"/>
</dbReference>
<keyword evidence="7" id="KW-0808">Transferase</keyword>
<evidence type="ECO:0000256" key="7">
    <source>
        <dbReference type="ARBA" id="ARBA00022679"/>
    </source>
</evidence>
<feature type="transmembrane region" description="Helical" evidence="14">
    <location>
        <begin position="68"/>
        <end position="86"/>
    </location>
</feature>
<comment type="similarity">
    <text evidence="5">Belongs to the STT3 family.</text>
</comment>